<protein>
    <submittedName>
        <fullName evidence="2">Menaquinone-dependent protoporphyrinogen oxidase</fullName>
        <ecNumber evidence="2">1.3.5.3</ecNumber>
    </submittedName>
</protein>
<sequence>MPSHVAHRAHRADVPAIRDLRPCPAASARSTLGPEVIRMARVLVTYGSTRGSTAEIARWVGEALRRDGHRADVVPALEAGGKTDVAGYDAVVIGGALYAGIWHKDARRFARRNARALRERPVWLFSSGPLDRSAEEKDIPPVRGVARRMARLGARGHATFGGRLAADAQGVMAASLARKMAGDHRDRGHVAAWAASVSAALRAGQPSG</sequence>
<accession>A0A7W8ZCY9</accession>
<dbReference type="InterPro" id="IPR052200">
    <property type="entry name" value="Protoporphyrinogen_IX_DH"/>
</dbReference>
<dbReference type="RefSeq" id="WP_221315601.1">
    <property type="nucleotide sequence ID" value="NZ_BOOS01000009.1"/>
</dbReference>
<dbReference type="PANTHER" id="PTHR38030">
    <property type="entry name" value="PROTOPORPHYRINOGEN IX DEHYDROGENASE [MENAQUINONE]"/>
    <property type="match status" value="1"/>
</dbReference>
<dbReference type="Gene3D" id="3.40.50.360">
    <property type="match status" value="1"/>
</dbReference>
<organism evidence="2 3">
    <name type="scientific">Sphaerisporangium krabiense</name>
    <dbReference type="NCBI Taxonomy" id="763782"/>
    <lineage>
        <taxon>Bacteria</taxon>
        <taxon>Bacillati</taxon>
        <taxon>Actinomycetota</taxon>
        <taxon>Actinomycetes</taxon>
        <taxon>Streptosporangiales</taxon>
        <taxon>Streptosporangiaceae</taxon>
        <taxon>Sphaerisporangium</taxon>
    </lineage>
</organism>
<dbReference type="PROSITE" id="PS50902">
    <property type="entry name" value="FLAVODOXIN_LIKE"/>
    <property type="match status" value="1"/>
</dbReference>
<name>A0A7W8ZCY9_9ACTN</name>
<reference evidence="2 3" key="1">
    <citation type="submission" date="2020-08" db="EMBL/GenBank/DDBJ databases">
        <title>Sequencing the genomes of 1000 actinobacteria strains.</title>
        <authorList>
            <person name="Klenk H.-P."/>
        </authorList>
    </citation>
    <scope>NUCLEOTIDE SEQUENCE [LARGE SCALE GENOMIC DNA]</scope>
    <source>
        <strain evidence="2 3">DSM 45790</strain>
    </source>
</reference>
<dbReference type="EMBL" id="JACHBR010000003">
    <property type="protein sequence ID" value="MBB5631625.1"/>
    <property type="molecule type" value="Genomic_DNA"/>
</dbReference>
<dbReference type="GO" id="GO:0070819">
    <property type="term" value="F:menaquinone-dependent protoporphyrinogen oxidase activity"/>
    <property type="evidence" value="ECO:0007669"/>
    <property type="project" value="TreeGrafter"/>
</dbReference>
<proteinExistence type="predicted"/>
<dbReference type="EC" id="1.3.5.3" evidence="2"/>
<evidence type="ECO:0000313" key="3">
    <source>
        <dbReference type="Proteomes" id="UP000588112"/>
    </source>
</evidence>
<evidence type="ECO:0000313" key="2">
    <source>
        <dbReference type="EMBL" id="MBB5631625.1"/>
    </source>
</evidence>
<dbReference type="GO" id="GO:0010181">
    <property type="term" value="F:FMN binding"/>
    <property type="evidence" value="ECO:0007669"/>
    <property type="project" value="InterPro"/>
</dbReference>
<dbReference type="Proteomes" id="UP000588112">
    <property type="component" value="Unassembled WGS sequence"/>
</dbReference>
<dbReference type="AlphaFoldDB" id="A0A7W8ZCY9"/>
<gene>
    <name evidence="2" type="ORF">BJ981_007411</name>
</gene>
<dbReference type="InterPro" id="IPR008254">
    <property type="entry name" value="Flavodoxin/NO_synth"/>
</dbReference>
<keyword evidence="2" id="KW-0560">Oxidoreductase</keyword>
<dbReference type="GO" id="GO:0006783">
    <property type="term" value="P:heme biosynthetic process"/>
    <property type="evidence" value="ECO:0007669"/>
    <property type="project" value="TreeGrafter"/>
</dbReference>
<dbReference type="Pfam" id="PF12724">
    <property type="entry name" value="Flavodoxin_5"/>
    <property type="match status" value="1"/>
</dbReference>
<dbReference type="SUPFAM" id="SSF52218">
    <property type="entry name" value="Flavoproteins"/>
    <property type="match status" value="1"/>
</dbReference>
<dbReference type="InterPro" id="IPR029039">
    <property type="entry name" value="Flavoprotein-like_sf"/>
</dbReference>
<feature type="domain" description="Flavodoxin-like" evidence="1">
    <location>
        <begin position="42"/>
        <end position="198"/>
    </location>
</feature>
<keyword evidence="3" id="KW-1185">Reference proteome</keyword>
<comment type="caution">
    <text evidence="2">The sequence shown here is derived from an EMBL/GenBank/DDBJ whole genome shotgun (WGS) entry which is preliminary data.</text>
</comment>
<evidence type="ECO:0000259" key="1">
    <source>
        <dbReference type="PROSITE" id="PS50902"/>
    </source>
</evidence>
<dbReference type="PANTHER" id="PTHR38030:SF2">
    <property type="entry name" value="PROTOPORPHYRINOGEN IX DEHYDROGENASE [QUINONE]"/>
    <property type="match status" value="1"/>
</dbReference>
<dbReference type="InterPro" id="IPR026816">
    <property type="entry name" value="Flavodoxin_dom"/>
</dbReference>